<dbReference type="OrthoDB" id="418495at2759"/>
<dbReference type="PROSITE" id="PS51354">
    <property type="entry name" value="GLUTAREDOXIN_2"/>
    <property type="match status" value="1"/>
</dbReference>
<dbReference type="InterPro" id="IPR036249">
    <property type="entry name" value="Thioredoxin-like_sf"/>
</dbReference>
<dbReference type="InterPro" id="IPR011899">
    <property type="entry name" value="Glutaredoxin_euk/vir"/>
</dbReference>
<dbReference type="PANTHER" id="PTHR45694">
    <property type="entry name" value="GLUTAREDOXIN 2"/>
    <property type="match status" value="1"/>
</dbReference>
<organism evidence="2 3">
    <name type="scientific">Cristinia sonorae</name>
    <dbReference type="NCBI Taxonomy" id="1940300"/>
    <lineage>
        <taxon>Eukaryota</taxon>
        <taxon>Fungi</taxon>
        <taxon>Dikarya</taxon>
        <taxon>Basidiomycota</taxon>
        <taxon>Agaricomycotina</taxon>
        <taxon>Agaricomycetes</taxon>
        <taxon>Agaricomycetidae</taxon>
        <taxon>Agaricales</taxon>
        <taxon>Pleurotineae</taxon>
        <taxon>Stephanosporaceae</taxon>
        <taxon>Cristinia</taxon>
    </lineage>
</organism>
<dbReference type="PANTHER" id="PTHR45694:SF18">
    <property type="entry name" value="GLUTAREDOXIN-1-RELATED"/>
    <property type="match status" value="1"/>
</dbReference>
<evidence type="ECO:0000259" key="1">
    <source>
        <dbReference type="Pfam" id="PF00462"/>
    </source>
</evidence>
<dbReference type="SUPFAM" id="SSF52833">
    <property type="entry name" value="Thioredoxin-like"/>
    <property type="match status" value="1"/>
</dbReference>
<accession>A0A8K0ULN9</accession>
<evidence type="ECO:0000313" key="3">
    <source>
        <dbReference type="Proteomes" id="UP000813824"/>
    </source>
</evidence>
<sequence>MAIKDFVDKAIADNKVVIFSKTWCGFCTRAKRTIASGYPDIQTAIYELDTRDDGDDIQAYLLEKTGQTTVPNIFINQQHIGGSDSLLALKSKGELDGLLK</sequence>
<protein>
    <submittedName>
        <fullName evidence="2">Glutaredoxin</fullName>
    </submittedName>
</protein>
<dbReference type="InterPro" id="IPR014025">
    <property type="entry name" value="Glutaredoxin_subgr"/>
</dbReference>
<dbReference type="CDD" id="cd03419">
    <property type="entry name" value="GRX_GRXh_1_2_like"/>
    <property type="match status" value="1"/>
</dbReference>
<name>A0A8K0ULN9_9AGAR</name>
<evidence type="ECO:0000313" key="2">
    <source>
        <dbReference type="EMBL" id="KAH8094618.1"/>
    </source>
</evidence>
<dbReference type="FunFam" id="3.40.30.10:FF:000276">
    <property type="entry name" value="Glutaredoxin 3"/>
    <property type="match status" value="1"/>
</dbReference>
<dbReference type="GO" id="GO:0015038">
    <property type="term" value="F:glutathione disulfide oxidoreductase activity"/>
    <property type="evidence" value="ECO:0007669"/>
    <property type="project" value="TreeGrafter"/>
</dbReference>
<dbReference type="Proteomes" id="UP000813824">
    <property type="component" value="Unassembled WGS sequence"/>
</dbReference>
<dbReference type="GO" id="GO:0005634">
    <property type="term" value="C:nucleus"/>
    <property type="evidence" value="ECO:0007669"/>
    <property type="project" value="TreeGrafter"/>
</dbReference>
<gene>
    <name evidence="2" type="ORF">BXZ70DRAFT_349229</name>
</gene>
<dbReference type="PRINTS" id="PR00160">
    <property type="entry name" value="GLUTAREDOXIN"/>
</dbReference>
<comment type="caution">
    <text evidence="2">The sequence shown here is derived from an EMBL/GenBank/DDBJ whole genome shotgun (WGS) entry which is preliminary data.</text>
</comment>
<keyword evidence="3" id="KW-1185">Reference proteome</keyword>
<feature type="domain" description="Glutaredoxin" evidence="1">
    <location>
        <begin position="16"/>
        <end position="80"/>
    </location>
</feature>
<dbReference type="EMBL" id="JAEVFJ010000025">
    <property type="protein sequence ID" value="KAH8094618.1"/>
    <property type="molecule type" value="Genomic_DNA"/>
</dbReference>
<dbReference type="Gene3D" id="3.40.30.10">
    <property type="entry name" value="Glutaredoxin"/>
    <property type="match status" value="1"/>
</dbReference>
<reference evidence="2" key="1">
    <citation type="journal article" date="2021" name="New Phytol.">
        <title>Evolutionary innovations through gain and loss of genes in the ectomycorrhizal Boletales.</title>
        <authorList>
            <person name="Wu G."/>
            <person name="Miyauchi S."/>
            <person name="Morin E."/>
            <person name="Kuo A."/>
            <person name="Drula E."/>
            <person name="Varga T."/>
            <person name="Kohler A."/>
            <person name="Feng B."/>
            <person name="Cao Y."/>
            <person name="Lipzen A."/>
            <person name="Daum C."/>
            <person name="Hundley H."/>
            <person name="Pangilinan J."/>
            <person name="Johnson J."/>
            <person name="Barry K."/>
            <person name="LaButti K."/>
            <person name="Ng V."/>
            <person name="Ahrendt S."/>
            <person name="Min B."/>
            <person name="Choi I.G."/>
            <person name="Park H."/>
            <person name="Plett J.M."/>
            <person name="Magnuson J."/>
            <person name="Spatafora J.W."/>
            <person name="Nagy L.G."/>
            <person name="Henrissat B."/>
            <person name="Grigoriev I.V."/>
            <person name="Yang Z.L."/>
            <person name="Xu J."/>
            <person name="Martin F.M."/>
        </authorList>
    </citation>
    <scope>NUCLEOTIDE SEQUENCE</scope>
    <source>
        <strain evidence="2">KKN 215</strain>
    </source>
</reference>
<proteinExistence type="predicted"/>
<dbReference type="GO" id="GO:0034599">
    <property type="term" value="P:cellular response to oxidative stress"/>
    <property type="evidence" value="ECO:0007669"/>
    <property type="project" value="TreeGrafter"/>
</dbReference>
<dbReference type="Pfam" id="PF00462">
    <property type="entry name" value="Glutaredoxin"/>
    <property type="match status" value="1"/>
</dbReference>
<dbReference type="GO" id="GO:0005737">
    <property type="term" value="C:cytoplasm"/>
    <property type="evidence" value="ECO:0007669"/>
    <property type="project" value="TreeGrafter"/>
</dbReference>
<dbReference type="InterPro" id="IPR002109">
    <property type="entry name" value="Glutaredoxin"/>
</dbReference>
<dbReference type="NCBIfam" id="TIGR02180">
    <property type="entry name" value="GRX_euk"/>
    <property type="match status" value="1"/>
</dbReference>
<dbReference type="AlphaFoldDB" id="A0A8K0ULN9"/>